<evidence type="ECO:0000313" key="13">
    <source>
        <dbReference type="EMBL" id="KAK7590854.1"/>
    </source>
</evidence>
<evidence type="ECO:0000256" key="2">
    <source>
        <dbReference type="ARBA" id="ARBA00006459"/>
    </source>
</evidence>
<keyword evidence="8" id="KW-0915">Sodium</keyword>
<evidence type="ECO:0000256" key="9">
    <source>
        <dbReference type="PIRSR" id="PIRSR600175-2"/>
    </source>
</evidence>
<dbReference type="PROSITE" id="PS50267">
    <property type="entry name" value="NA_NEUROTRAN_SYMP_3"/>
    <property type="match status" value="1"/>
</dbReference>
<evidence type="ECO:0000256" key="6">
    <source>
        <dbReference type="ARBA" id="ARBA00022989"/>
    </source>
</evidence>
<feature type="binding site" evidence="8">
    <location>
        <position position="526"/>
    </location>
    <ligand>
        <name>Na(+)</name>
        <dbReference type="ChEBI" id="CHEBI:29101"/>
        <label>1</label>
    </ligand>
</feature>
<dbReference type="SUPFAM" id="SSF161070">
    <property type="entry name" value="SNF-like"/>
    <property type="match status" value="1"/>
</dbReference>
<evidence type="ECO:0000256" key="11">
    <source>
        <dbReference type="SAM" id="MobiDB-lite"/>
    </source>
</evidence>
<dbReference type="GO" id="GO:0005886">
    <property type="term" value="C:plasma membrane"/>
    <property type="evidence" value="ECO:0007669"/>
    <property type="project" value="TreeGrafter"/>
</dbReference>
<dbReference type="EMBL" id="JBBCAQ010000022">
    <property type="protein sequence ID" value="KAK7590854.1"/>
    <property type="molecule type" value="Genomic_DNA"/>
</dbReference>
<protein>
    <recommendedName>
        <fullName evidence="10">Transporter</fullName>
    </recommendedName>
</protein>
<dbReference type="Proteomes" id="UP001367676">
    <property type="component" value="Unassembled WGS sequence"/>
</dbReference>
<evidence type="ECO:0000256" key="5">
    <source>
        <dbReference type="ARBA" id="ARBA00022847"/>
    </source>
</evidence>
<dbReference type="PANTHER" id="PTHR11616:SF303">
    <property type="entry name" value="SODIUM- AND CHLORIDE-DEPENDENT GABA TRANSPORTER INE"/>
    <property type="match status" value="1"/>
</dbReference>
<comment type="caution">
    <text evidence="13">The sequence shown here is derived from an EMBL/GenBank/DDBJ whole genome shotgun (WGS) entry which is preliminary data.</text>
</comment>
<feature type="binding site" evidence="8">
    <location>
        <position position="285"/>
    </location>
    <ligand>
        <name>Na(+)</name>
        <dbReference type="ChEBI" id="CHEBI:29101"/>
        <label>1</label>
    </ligand>
</feature>
<keyword evidence="4 10" id="KW-0812">Transmembrane</keyword>
<keyword evidence="9" id="KW-1015">Disulfide bond</keyword>
<feature type="binding site" evidence="8">
    <location>
        <position position="292"/>
    </location>
    <ligand>
        <name>Na(+)</name>
        <dbReference type="ChEBI" id="CHEBI:29101"/>
        <label>1</label>
    </ligand>
</feature>
<accession>A0AAN9Y491</accession>
<feature type="transmembrane region" description="Helical" evidence="12">
    <location>
        <begin position="351"/>
        <end position="379"/>
    </location>
</feature>
<comment type="similarity">
    <text evidence="2 10">Belongs to the sodium:neurotransmitter symporter (SNF) (TC 2.A.22) family.</text>
</comment>
<feature type="transmembrane region" description="Helical" evidence="12">
    <location>
        <begin position="610"/>
        <end position="636"/>
    </location>
</feature>
<dbReference type="InterPro" id="IPR037272">
    <property type="entry name" value="SNS_sf"/>
</dbReference>
<feature type="transmembrane region" description="Helical" evidence="12">
    <location>
        <begin position="277"/>
        <end position="296"/>
    </location>
</feature>
<dbReference type="InterPro" id="IPR000175">
    <property type="entry name" value="Na/ntran_symport"/>
</dbReference>
<sequence length="861" mass="96773">MADIKTSRSATNSPLLSQKHLLVQPPVLSHSVSNSPHITRSSRIRAQRLLENEKLQEEARKLLMNGQQKVVIIPVGKSGSCSNGRSTPKIKVCSTSATNSSDSSDGKRTPPRRKRCHTQGSNGSGGLTHSRPIISKHYSWKPNVALATHISKTQQNSPSLRSLKTSQLEKTVHGSHLPPSPSLGSFTYSDMPVTSLRPLSDVVSVRSLISIGMGSTDGKKLVIRRVPTSPSDLLNFAHTSPCGETEEDGFSSCSSFSGSLPDIHDYKSRRRYWPNKLQFILACVGYSIGLGNLWRFPYLCYKSGGGVFLIPYFLILFMCGIPLLYMELAVGQFTRRGPIGALSKLCPIFKGAGISSVVVSFFLSTYYNVIIAYTLFYLFSSFRKDPPWGNCNNRWNSPDCWTRASERLNRSRPAFPKTPEEEFYMNKLLQSSPGFDSFGQMRWELVACLFIVWVLVYFALWKSVRSSGKVLYFTATIPFVLVLIFLGQALSLEGSDVGLKYLFTPNWDLLYDSKVWVYAAAQNFNSIGIAFGSIISFASYNKYNNQILYDTITVSFINAVTSLLTAVFAFAVIGNIAWDQQEEISKVITDGPGLIFIVYPQFLYKMPMPFLWSSLFFFTLLCLCLNSQFAIVEVTVTSIQDGFPNWIKRKLVCHEILVLVVCLVSFIIGLPNVSQGGIYFFQLIDHYVASVSIVYIAFFEVIAVTWIYGANRLSDNIEKMTKYRPGAFFMTCWRVVTPLLLMCLWIFSLIDYEPPTLEGYSYPKWAEILGWIFTSITLISVPIFAVYVIFNSEGDSMSKKFLNSFKPRMSDYYGNHSDGSQDRVKDTKELETLIECKIQENSNLNSNNSQLQNQPINKDNL</sequence>
<keyword evidence="5 10" id="KW-0769">Symport</keyword>
<keyword evidence="7 12" id="KW-0472">Membrane</keyword>
<feature type="region of interest" description="Disordered" evidence="11">
    <location>
        <begin position="76"/>
        <end position="131"/>
    </location>
</feature>
<feature type="binding site" evidence="8">
    <location>
        <position position="627"/>
    </location>
    <ligand>
        <name>Na(+)</name>
        <dbReference type="ChEBI" id="CHEBI:29101"/>
        <label>1</label>
    </ligand>
</feature>
<evidence type="ECO:0000256" key="12">
    <source>
        <dbReference type="SAM" id="Phobius"/>
    </source>
</evidence>
<evidence type="ECO:0000256" key="7">
    <source>
        <dbReference type="ARBA" id="ARBA00023136"/>
    </source>
</evidence>
<dbReference type="GO" id="GO:0089718">
    <property type="term" value="P:amino acid import across plasma membrane"/>
    <property type="evidence" value="ECO:0007669"/>
    <property type="project" value="TreeGrafter"/>
</dbReference>
<keyword evidence="14" id="KW-1185">Reference proteome</keyword>
<feature type="transmembrane region" description="Helical" evidence="12">
    <location>
        <begin position="687"/>
        <end position="708"/>
    </location>
</feature>
<evidence type="ECO:0000256" key="3">
    <source>
        <dbReference type="ARBA" id="ARBA00022448"/>
    </source>
</evidence>
<feature type="disulfide bond" evidence="9">
    <location>
        <begin position="391"/>
        <end position="400"/>
    </location>
</feature>
<evidence type="ECO:0000256" key="8">
    <source>
        <dbReference type="PIRSR" id="PIRSR600175-1"/>
    </source>
</evidence>
<feature type="binding site" evidence="8">
    <location>
        <position position="623"/>
    </location>
    <ligand>
        <name>Na(+)</name>
        <dbReference type="ChEBI" id="CHEBI:29101"/>
        <label>1</label>
    </ligand>
</feature>
<keyword evidence="3 10" id="KW-0813">Transport</keyword>
<comment type="subcellular location">
    <subcellularLocation>
        <location evidence="1">Membrane</location>
        <topology evidence="1">Multi-pass membrane protein</topology>
    </subcellularLocation>
</comment>
<feature type="transmembrane region" description="Helical" evidence="12">
    <location>
        <begin position="470"/>
        <end position="490"/>
    </location>
</feature>
<reference evidence="13 14" key="1">
    <citation type="submission" date="2024-03" db="EMBL/GenBank/DDBJ databases">
        <title>Adaptation during the transition from Ophiocordyceps entomopathogen to insect associate is accompanied by gene loss and intensified selection.</title>
        <authorList>
            <person name="Ward C.M."/>
            <person name="Onetto C.A."/>
            <person name="Borneman A.R."/>
        </authorList>
    </citation>
    <scope>NUCLEOTIDE SEQUENCE [LARGE SCALE GENOMIC DNA]</scope>
    <source>
        <strain evidence="13">AWRI1</strain>
        <tissue evidence="13">Single Adult Female</tissue>
    </source>
</reference>
<keyword evidence="8" id="KW-0479">Metal-binding</keyword>
<dbReference type="PROSITE" id="PS00610">
    <property type="entry name" value="NA_NEUROTRAN_SYMP_1"/>
    <property type="match status" value="1"/>
</dbReference>
<feature type="transmembrane region" description="Helical" evidence="12">
    <location>
        <begin position="768"/>
        <end position="790"/>
    </location>
</feature>
<proteinExistence type="inferred from homology"/>
<feature type="transmembrane region" description="Helical" evidence="12">
    <location>
        <begin position="728"/>
        <end position="748"/>
    </location>
</feature>
<feature type="transmembrane region" description="Helical" evidence="12">
    <location>
        <begin position="515"/>
        <end position="540"/>
    </location>
</feature>
<feature type="compositionally biased region" description="Low complexity" evidence="11">
    <location>
        <begin position="94"/>
        <end position="103"/>
    </location>
</feature>
<dbReference type="AlphaFoldDB" id="A0AAN9Y491"/>
<evidence type="ECO:0000313" key="14">
    <source>
        <dbReference type="Proteomes" id="UP001367676"/>
    </source>
</evidence>
<dbReference type="PANTHER" id="PTHR11616">
    <property type="entry name" value="SODIUM/CHLORIDE DEPENDENT TRANSPORTER"/>
    <property type="match status" value="1"/>
</dbReference>
<feature type="transmembrane region" description="Helical" evidence="12">
    <location>
        <begin position="308"/>
        <end position="330"/>
    </location>
</feature>
<feature type="binding site" evidence="8">
    <location>
        <position position="558"/>
    </location>
    <ligand>
        <name>Na(+)</name>
        <dbReference type="ChEBI" id="CHEBI:29101"/>
        <label>1</label>
    </ligand>
</feature>
<name>A0AAN9Y491_9HEMI</name>
<feature type="transmembrane region" description="Helical" evidence="12">
    <location>
        <begin position="552"/>
        <end position="578"/>
    </location>
</feature>
<gene>
    <name evidence="13" type="ORF">V9T40_002467</name>
</gene>
<keyword evidence="6 12" id="KW-1133">Transmembrane helix</keyword>
<dbReference type="Pfam" id="PF00209">
    <property type="entry name" value="SNF"/>
    <property type="match status" value="1"/>
</dbReference>
<evidence type="ECO:0000256" key="10">
    <source>
        <dbReference type="RuleBase" id="RU003732"/>
    </source>
</evidence>
<feature type="transmembrane region" description="Helical" evidence="12">
    <location>
        <begin position="656"/>
        <end position="681"/>
    </location>
</feature>
<evidence type="ECO:0000256" key="1">
    <source>
        <dbReference type="ARBA" id="ARBA00004141"/>
    </source>
</evidence>
<evidence type="ECO:0000256" key="4">
    <source>
        <dbReference type="ARBA" id="ARBA00022692"/>
    </source>
</evidence>
<organism evidence="13 14">
    <name type="scientific">Parthenolecanium corni</name>
    <dbReference type="NCBI Taxonomy" id="536013"/>
    <lineage>
        <taxon>Eukaryota</taxon>
        <taxon>Metazoa</taxon>
        <taxon>Ecdysozoa</taxon>
        <taxon>Arthropoda</taxon>
        <taxon>Hexapoda</taxon>
        <taxon>Insecta</taxon>
        <taxon>Pterygota</taxon>
        <taxon>Neoptera</taxon>
        <taxon>Paraneoptera</taxon>
        <taxon>Hemiptera</taxon>
        <taxon>Sternorrhyncha</taxon>
        <taxon>Coccoidea</taxon>
        <taxon>Coccidae</taxon>
        <taxon>Parthenolecanium</taxon>
    </lineage>
</organism>
<feature type="transmembrane region" description="Helical" evidence="12">
    <location>
        <begin position="441"/>
        <end position="461"/>
    </location>
</feature>
<dbReference type="PRINTS" id="PR00176">
    <property type="entry name" value="NANEUSMPORT"/>
</dbReference>
<dbReference type="GO" id="GO:0046872">
    <property type="term" value="F:metal ion binding"/>
    <property type="evidence" value="ECO:0007669"/>
    <property type="project" value="UniProtKB-KW"/>
</dbReference>
<dbReference type="GO" id="GO:0005283">
    <property type="term" value="F:amino acid:sodium symporter activity"/>
    <property type="evidence" value="ECO:0007669"/>
    <property type="project" value="TreeGrafter"/>
</dbReference>